<dbReference type="InterPro" id="IPR012677">
    <property type="entry name" value="Nucleotide-bd_a/b_plait_sf"/>
</dbReference>
<dbReference type="SUPFAM" id="SSF54928">
    <property type="entry name" value="RNA-binding domain, RBD"/>
    <property type="match status" value="1"/>
</dbReference>
<sequence>MPDPPARSGMSGLYANLLEPSSTSISRAPIVFKPSGSSTETPTASRPDTAADSSSPAVTASSAQKKLNAAALRFQPTITKRPQIANAKSAKPKISMKSIGATSAAAAAAAAAVDVTAVVGSVRQIVKTTLEDWTGDGDDDVNGYYASSKHSQPRGGKKRRKKNKDTPPPPTNWDDIYEPSRPNSYEEYREGDEKIREMEDWRERVYGKRRRRGGRDDSYDSENDDGYKAGVANRFAPPSKYSFAPPPPQTEAPPPPPPPPPPVPTVEVPDDASGEDAYARRIRMSQIGQAGYASTVQPGPPSQQPTFYPPPAPQQYPPPTEYVPSPPPTQLPPTATISRAPVRYTLPAALPEEPATTGEEPPQEADEEEEEEERSLRPGQAGFAHRLMSKYGWKHGTGLGADSTGIVQPLRMVAAKAKDSAGRGKIIDKNKKAGQSVEGKFGKMSEVVVLRGMVDGLEGEDEAVLLQEIGEECQGKYGTVERVVVDWGLRTESETETRAGRTRVFVMFTSQLSALRAVNALEGRLFNGNTIGARFFDKDKFESRDFS</sequence>
<evidence type="ECO:0000256" key="1">
    <source>
        <dbReference type="SAM" id="MobiDB-lite"/>
    </source>
</evidence>
<evidence type="ECO:0000313" key="4">
    <source>
        <dbReference type="Proteomes" id="UP001447188"/>
    </source>
</evidence>
<dbReference type="Gene3D" id="3.30.70.330">
    <property type="match status" value="1"/>
</dbReference>
<dbReference type="EMBL" id="JBBBZM010000045">
    <property type="protein sequence ID" value="KAL0636721.1"/>
    <property type="molecule type" value="Genomic_DNA"/>
</dbReference>
<dbReference type="InterPro" id="IPR035979">
    <property type="entry name" value="RBD_domain_sf"/>
</dbReference>
<organism evidence="3 4">
    <name type="scientific">Discina gigas</name>
    <dbReference type="NCBI Taxonomy" id="1032678"/>
    <lineage>
        <taxon>Eukaryota</taxon>
        <taxon>Fungi</taxon>
        <taxon>Dikarya</taxon>
        <taxon>Ascomycota</taxon>
        <taxon>Pezizomycotina</taxon>
        <taxon>Pezizomycetes</taxon>
        <taxon>Pezizales</taxon>
        <taxon>Discinaceae</taxon>
        <taxon>Discina</taxon>
    </lineage>
</organism>
<protein>
    <recommendedName>
        <fullName evidence="2">G-patch domain-containing protein</fullName>
    </recommendedName>
</protein>
<dbReference type="PANTHER" id="PTHR13288">
    <property type="entry name" value="SPLICING FACTOR 45 SPF45"/>
    <property type="match status" value="1"/>
</dbReference>
<gene>
    <name evidence="3" type="ORF">Q9L58_004329</name>
</gene>
<comment type="caution">
    <text evidence="3">The sequence shown here is derived from an EMBL/GenBank/DDBJ whole genome shotgun (WGS) entry which is preliminary data.</text>
</comment>
<feature type="domain" description="G-patch" evidence="2">
    <location>
        <begin position="380"/>
        <end position="428"/>
    </location>
</feature>
<feature type="compositionally biased region" description="Pro residues" evidence="1">
    <location>
        <begin position="244"/>
        <end position="264"/>
    </location>
</feature>
<proteinExistence type="predicted"/>
<evidence type="ECO:0000259" key="2">
    <source>
        <dbReference type="PROSITE" id="PS50174"/>
    </source>
</evidence>
<feature type="compositionally biased region" description="Acidic residues" evidence="1">
    <location>
        <begin position="361"/>
        <end position="373"/>
    </location>
</feature>
<name>A0ABR3GLE0_9PEZI</name>
<evidence type="ECO:0000313" key="3">
    <source>
        <dbReference type="EMBL" id="KAL0636721.1"/>
    </source>
</evidence>
<dbReference type="PROSITE" id="PS50174">
    <property type="entry name" value="G_PATCH"/>
    <property type="match status" value="1"/>
</dbReference>
<reference evidence="3 4" key="1">
    <citation type="submission" date="2024-02" db="EMBL/GenBank/DDBJ databases">
        <title>Discinaceae phylogenomics.</title>
        <authorList>
            <person name="Dirks A.C."/>
            <person name="James T.Y."/>
        </authorList>
    </citation>
    <scope>NUCLEOTIDE SEQUENCE [LARGE SCALE GENOMIC DNA]</scope>
    <source>
        <strain evidence="3 4">ACD0624</strain>
    </source>
</reference>
<dbReference type="SMART" id="SM00443">
    <property type="entry name" value="G_patch"/>
    <property type="match status" value="1"/>
</dbReference>
<feature type="compositionally biased region" description="Low complexity" evidence="1">
    <location>
        <begin position="345"/>
        <end position="360"/>
    </location>
</feature>
<keyword evidence="4" id="KW-1185">Reference proteome</keyword>
<dbReference type="InterPro" id="IPR040052">
    <property type="entry name" value="RBM17"/>
</dbReference>
<dbReference type="Pfam" id="PF01585">
    <property type="entry name" value="G-patch"/>
    <property type="match status" value="1"/>
</dbReference>
<feature type="compositionally biased region" description="Basic residues" evidence="1">
    <location>
        <begin position="151"/>
        <end position="163"/>
    </location>
</feature>
<dbReference type="Proteomes" id="UP001447188">
    <property type="component" value="Unassembled WGS sequence"/>
</dbReference>
<feature type="compositionally biased region" description="Polar residues" evidence="1">
    <location>
        <begin position="35"/>
        <end position="65"/>
    </location>
</feature>
<feature type="compositionally biased region" description="Pro residues" evidence="1">
    <location>
        <begin position="298"/>
        <end position="331"/>
    </location>
</feature>
<dbReference type="InterPro" id="IPR000467">
    <property type="entry name" value="G_patch_dom"/>
</dbReference>
<dbReference type="InterPro" id="IPR003954">
    <property type="entry name" value="RRM_euk-type"/>
</dbReference>
<feature type="compositionally biased region" description="Polar residues" evidence="1">
    <location>
        <begin position="286"/>
        <end position="297"/>
    </location>
</feature>
<feature type="compositionally biased region" description="Basic and acidic residues" evidence="1">
    <location>
        <begin position="184"/>
        <end position="206"/>
    </location>
</feature>
<dbReference type="PANTHER" id="PTHR13288:SF8">
    <property type="entry name" value="SPLICING FACTOR 45"/>
    <property type="match status" value="1"/>
</dbReference>
<feature type="region of interest" description="Disordered" evidence="1">
    <location>
        <begin position="128"/>
        <end position="380"/>
    </location>
</feature>
<accession>A0ABR3GLE0</accession>
<feature type="region of interest" description="Disordered" evidence="1">
    <location>
        <begin position="26"/>
        <end position="96"/>
    </location>
</feature>
<dbReference type="SMART" id="SM00361">
    <property type="entry name" value="RRM_1"/>
    <property type="match status" value="1"/>
</dbReference>